<evidence type="ECO:0000259" key="4">
    <source>
        <dbReference type="SMART" id="SM00470"/>
    </source>
</evidence>
<dbReference type="InterPro" id="IPR003115">
    <property type="entry name" value="ParB_N"/>
</dbReference>
<feature type="domain" description="ParB-like N-terminal" evidence="4">
    <location>
        <begin position="28"/>
        <end position="118"/>
    </location>
</feature>
<dbReference type="GO" id="GO:0045881">
    <property type="term" value="P:positive regulation of sporulation resulting in formation of a cellular spore"/>
    <property type="evidence" value="ECO:0007669"/>
    <property type="project" value="TreeGrafter"/>
</dbReference>
<evidence type="ECO:0000313" key="5">
    <source>
        <dbReference type="EMBL" id="SVA81221.1"/>
    </source>
</evidence>
<gene>
    <name evidence="5" type="ORF">METZ01_LOCUS134075</name>
</gene>
<keyword evidence="2" id="KW-0159">Chromosome partition</keyword>
<dbReference type="InterPro" id="IPR004437">
    <property type="entry name" value="ParB/RepB/Spo0J"/>
</dbReference>
<dbReference type="CDD" id="cd16393">
    <property type="entry name" value="SPO0J_N"/>
    <property type="match status" value="1"/>
</dbReference>
<organism evidence="5">
    <name type="scientific">marine metagenome</name>
    <dbReference type="NCBI Taxonomy" id="408172"/>
    <lineage>
        <taxon>unclassified sequences</taxon>
        <taxon>metagenomes</taxon>
        <taxon>ecological metagenomes</taxon>
    </lineage>
</organism>
<dbReference type="Pfam" id="PF23552">
    <property type="entry name" value="ParB_C"/>
    <property type="match status" value="1"/>
</dbReference>
<reference evidence="5" key="1">
    <citation type="submission" date="2018-05" db="EMBL/GenBank/DDBJ databases">
        <authorList>
            <person name="Lanie J.A."/>
            <person name="Ng W.-L."/>
            <person name="Kazmierczak K.M."/>
            <person name="Andrzejewski T.M."/>
            <person name="Davidsen T.M."/>
            <person name="Wayne K.J."/>
            <person name="Tettelin H."/>
            <person name="Glass J.I."/>
            <person name="Rusch D."/>
            <person name="Podicherti R."/>
            <person name="Tsui H.-C.T."/>
            <person name="Winkler M.E."/>
        </authorList>
    </citation>
    <scope>NUCLEOTIDE SEQUENCE</scope>
</reference>
<dbReference type="InterPro" id="IPR041468">
    <property type="entry name" value="HTH_ParB/Spo0J"/>
</dbReference>
<dbReference type="PANTHER" id="PTHR33375:SF1">
    <property type="entry name" value="CHROMOSOME-PARTITIONING PROTEIN PARB-RELATED"/>
    <property type="match status" value="1"/>
</dbReference>
<proteinExistence type="inferred from homology"/>
<dbReference type="NCBIfam" id="TIGR00180">
    <property type="entry name" value="parB_part"/>
    <property type="match status" value="1"/>
</dbReference>
<dbReference type="GO" id="GO:0005694">
    <property type="term" value="C:chromosome"/>
    <property type="evidence" value="ECO:0007669"/>
    <property type="project" value="TreeGrafter"/>
</dbReference>
<dbReference type="SMART" id="SM00470">
    <property type="entry name" value="ParB"/>
    <property type="match status" value="1"/>
</dbReference>
<dbReference type="FunFam" id="1.10.10.2830:FF:000001">
    <property type="entry name" value="Chromosome partitioning protein ParB"/>
    <property type="match status" value="1"/>
</dbReference>
<keyword evidence="3" id="KW-0238">DNA-binding</keyword>
<dbReference type="SUPFAM" id="SSF110849">
    <property type="entry name" value="ParB/Sulfiredoxin"/>
    <property type="match status" value="1"/>
</dbReference>
<dbReference type="Gene3D" id="3.90.1530.30">
    <property type="match status" value="1"/>
</dbReference>
<dbReference type="GO" id="GO:0003677">
    <property type="term" value="F:DNA binding"/>
    <property type="evidence" value="ECO:0007669"/>
    <property type="project" value="UniProtKB-KW"/>
</dbReference>
<sequence>MNTENKKLGRGLGALLPSGKNKEDKSFKFINVSEIQANLNQPRKNFKKDDLEELALSIKSQGILQPIVVRLLSSNNYEIIAGERRWRAAQLVGIHEIPAFIKEIPEDLLNEAALIENIQRENLNPVEEARAYESILKKHKSNYDELSKIVGKSKSHISNMIRLLELEEEILNYMISGKLSMGHARALIGVPNAKEMANEIINKNLSVRQTEKNTSNYKKNKKRQKNKDPNILDLEKELSEKIGLKTSIQFSEQGSSGSLTLYYSDLDQLDDIMKRLKK</sequence>
<dbReference type="InterPro" id="IPR036086">
    <property type="entry name" value="ParB/Sulfiredoxin_sf"/>
</dbReference>
<dbReference type="FunFam" id="3.90.1530.30:FF:000001">
    <property type="entry name" value="Chromosome partitioning protein ParB"/>
    <property type="match status" value="1"/>
</dbReference>
<dbReference type="Pfam" id="PF17762">
    <property type="entry name" value="HTH_ParB"/>
    <property type="match status" value="1"/>
</dbReference>
<dbReference type="InterPro" id="IPR057240">
    <property type="entry name" value="ParB_dimer_C"/>
</dbReference>
<accession>A0A381YX71</accession>
<evidence type="ECO:0000256" key="1">
    <source>
        <dbReference type="ARBA" id="ARBA00006295"/>
    </source>
</evidence>
<dbReference type="PANTHER" id="PTHR33375">
    <property type="entry name" value="CHROMOSOME-PARTITIONING PROTEIN PARB-RELATED"/>
    <property type="match status" value="1"/>
</dbReference>
<dbReference type="GO" id="GO:0007059">
    <property type="term" value="P:chromosome segregation"/>
    <property type="evidence" value="ECO:0007669"/>
    <property type="project" value="UniProtKB-KW"/>
</dbReference>
<dbReference type="Gene3D" id="1.10.10.2830">
    <property type="match status" value="1"/>
</dbReference>
<dbReference type="InterPro" id="IPR050336">
    <property type="entry name" value="Chromosome_partition/occlusion"/>
</dbReference>
<dbReference type="EMBL" id="UINC01019207">
    <property type="protein sequence ID" value="SVA81221.1"/>
    <property type="molecule type" value="Genomic_DNA"/>
</dbReference>
<name>A0A381YX71_9ZZZZ</name>
<evidence type="ECO:0000256" key="3">
    <source>
        <dbReference type="ARBA" id="ARBA00023125"/>
    </source>
</evidence>
<comment type="similarity">
    <text evidence="1">Belongs to the ParB family.</text>
</comment>
<dbReference type="AlphaFoldDB" id="A0A381YX71"/>
<protein>
    <recommendedName>
        <fullName evidence="4">ParB-like N-terminal domain-containing protein</fullName>
    </recommendedName>
</protein>
<dbReference type="Pfam" id="PF02195">
    <property type="entry name" value="ParB_N"/>
    <property type="match status" value="1"/>
</dbReference>
<evidence type="ECO:0000256" key="2">
    <source>
        <dbReference type="ARBA" id="ARBA00022829"/>
    </source>
</evidence>
<dbReference type="SUPFAM" id="SSF109709">
    <property type="entry name" value="KorB DNA-binding domain-like"/>
    <property type="match status" value="1"/>
</dbReference>